<dbReference type="Proteomes" id="UP000824166">
    <property type="component" value="Unassembled WGS sequence"/>
</dbReference>
<evidence type="ECO:0000256" key="1">
    <source>
        <dbReference type="ARBA" id="ARBA00022857"/>
    </source>
</evidence>
<evidence type="ECO:0000313" key="3">
    <source>
        <dbReference type="EMBL" id="MBU8865739.1"/>
    </source>
</evidence>
<name>A0ABS6I259_9MICC</name>
<dbReference type="CDD" id="cd05251">
    <property type="entry name" value="NmrA_like_SDR_a"/>
    <property type="match status" value="1"/>
</dbReference>
<dbReference type="RefSeq" id="WP_216923576.1">
    <property type="nucleotide sequence ID" value="NZ_JAHOPC010000002.1"/>
</dbReference>
<protein>
    <submittedName>
        <fullName evidence="3">NmrA/HSCARG family protein</fullName>
    </submittedName>
</protein>
<reference evidence="3 4" key="1">
    <citation type="submission" date="2021-06" db="EMBL/GenBank/DDBJ databases">
        <authorList>
            <person name="Jeong J.W."/>
        </authorList>
    </citation>
    <scope>NUCLEOTIDE SEQUENCE [LARGE SCALE GENOMIC DNA]</scope>
    <source>
        <strain evidence="3 4">MMS21-TAE1-1</strain>
    </source>
</reference>
<organism evidence="3 4">
    <name type="scientific">Paenarthrobacter aromaticivorans</name>
    <dbReference type="NCBI Taxonomy" id="2849150"/>
    <lineage>
        <taxon>Bacteria</taxon>
        <taxon>Bacillati</taxon>
        <taxon>Actinomycetota</taxon>
        <taxon>Actinomycetes</taxon>
        <taxon>Micrococcales</taxon>
        <taxon>Micrococcaceae</taxon>
        <taxon>Paenarthrobacter</taxon>
    </lineage>
</organism>
<keyword evidence="1" id="KW-0521">NADP</keyword>
<feature type="domain" description="NmrA-like" evidence="2">
    <location>
        <begin position="12"/>
        <end position="286"/>
    </location>
</feature>
<comment type="caution">
    <text evidence="3">The sequence shown here is derived from an EMBL/GenBank/DDBJ whole genome shotgun (WGS) entry which is preliminary data.</text>
</comment>
<evidence type="ECO:0000259" key="2">
    <source>
        <dbReference type="Pfam" id="PF05368"/>
    </source>
</evidence>
<proteinExistence type="predicted"/>
<dbReference type="InterPro" id="IPR051164">
    <property type="entry name" value="NmrA-like_oxidored"/>
</dbReference>
<keyword evidence="4" id="KW-1185">Reference proteome</keyword>
<dbReference type="PANTHER" id="PTHR42748">
    <property type="entry name" value="NITROGEN METABOLITE REPRESSION PROTEIN NMRA FAMILY MEMBER"/>
    <property type="match status" value="1"/>
</dbReference>
<dbReference type="PANTHER" id="PTHR42748:SF7">
    <property type="entry name" value="NMRA LIKE REDOX SENSOR 1-RELATED"/>
    <property type="match status" value="1"/>
</dbReference>
<sequence>MAFSSGRGTPGVVAVVGATGRQGSAVVRHLLKDGWQVRALTRNPSSDASQALRALGAEVQQANTEDPGSLRTPFEGAYGLFNVQNPMTSGIDAEVRQGSNVAEAAAEAGIRHVVYGAAGVSDQPTGVGSWDSKLVIARRFRELGLPLTVLRPMAFMELMTDKGYYPQFSTWHLMPKLMGPTRPLGWLCVDDLGAIAARMFADPERWSGAVLGLASDVRSIDECRTLWQERTGRKPRGLPMPEKLFERFVGKDLTTMWRWLRTGQFDMSTQATREILPEARTIKEWLIQRPK</sequence>
<gene>
    <name evidence="3" type="ORF">KSW38_05470</name>
</gene>
<dbReference type="EMBL" id="JAHOPC010000002">
    <property type="protein sequence ID" value="MBU8865739.1"/>
    <property type="molecule type" value="Genomic_DNA"/>
</dbReference>
<evidence type="ECO:0000313" key="4">
    <source>
        <dbReference type="Proteomes" id="UP000824166"/>
    </source>
</evidence>
<dbReference type="Pfam" id="PF05368">
    <property type="entry name" value="NmrA"/>
    <property type="match status" value="1"/>
</dbReference>
<dbReference type="InterPro" id="IPR008030">
    <property type="entry name" value="NmrA-like"/>
</dbReference>
<accession>A0ABS6I259</accession>